<keyword evidence="3" id="KW-1185">Reference proteome</keyword>
<accession>A0A852NGH7</accession>
<dbReference type="Proteomes" id="UP000658642">
    <property type="component" value="Unassembled WGS sequence"/>
</dbReference>
<dbReference type="GO" id="GO:0012505">
    <property type="term" value="C:endomembrane system"/>
    <property type="evidence" value="ECO:0007669"/>
    <property type="project" value="TreeGrafter"/>
</dbReference>
<reference evidence="2" key="1">
    <citation type="submission" date="2020-02" db="EMBL/GenBank/DDBJ databases">
        <title>Bird 10,000 Genomes (B10K) Project - Family phase.</title>
        <authorList>
            <person name="Zhang G."/>
        </authorList>
    </citation>
    <scope>NUCLEOTIDE SEQUENCE</scope>
    <source>
        <strain evidence="2">B10K-DU-029-61</strain>
        <tissue evidence="2">Blood</tissue>
    </source>
</reference>
<dbReference type="GO" id="GO:0007346">
    <property type="term" value="P:regulation of mitotic cell cycle"/>
    <property type="evidence" value="ECO:0007669"/>
    <property type="project" value="TreeGrafter"/>
</dbReference>
<proteinExistence type="inferred from homology"/>
<dbReference type="OrthoDB" id="340432at2759"/>
<gene>
    <name evidence="2" type="primary">Cdk5rap3</name>
    <name evidence="2" type="ORF">ATRCLA_R15273</name>
</gene>
<name>A0A852NGH7_9PASS</name>
<protein>
    <submittedName>
        <fullName evidence="2">CK5P3 protein</fullName>
    </submittedName>
</protein>
<comment type="similarity">
    <text evidence="1">Belongs to the CDK5RAP3 family.</text>
</comment>
<dbReference type="InterPro" id="IPR008491">
    <property type="entry name" value="CDK5RAP3"/>
</dbReference>
<evidence type="ECO:0000256" key="1">
    <source>
        <dbReference type="ARBA" id="ARBA00007478"/>
    </source>
</evidence>
<sequence length="83" mass="9486">AALSPPAVPPRYVDRVTALLRQKLHQAELLLAKKEALARKRQEALVEQGALEPQLDRLLERTKELQKLVRKRRDPPSPPVWPP</sequence>
<organism evidence="2 3">
    <name type="scientific">Atrichornis clamosus</name>
    <dbReference type="NCBI Taxonomy" id="449594"/>
    <lineage>
        <taxon>Eukaryota</taxon>
        <taxon>Metazoa</taxon>
        <taxon>Chordata</taxon>
        <taxon>Craniata</taxon>
        <taxon>Vertebrata</taxon>
        <taxon>Euteleostomi</taxon>
        <taxon>Archelosauria</taxon>
        <taxon>Archosauria</taxon>
        <taxon>Dinosauria</taxon>
        <taxon>Saurischia</taxon>
        <taxon>Theropoda</taxon>
        <taxon>Coelurosauria</taxon>
        <taxon>Aves</taxon>
        <taxon>Neognathae</taxon>
        <taxon>Neoaves</taxon>
        <taxon>Telluraves</taxon>
        <taxon>Australaves</taxon>
        <taxon>Passeriformes</taxon>
        <taxon>Menuridae</taxon>
        <taxon>Atrichornis</taxon>
    </lineage>
</organism>
<dbReference type="Pfam" id="PF05600">
    <property type="entry name" value="CDK5RAP3"/>
    <property type="match status" value="1"/>
</dbReference>
<dbReference type="PANTHER" id="PTHR14894">
    <property type="entry name" value="CDK5 REGULATORY SUBUNIT-ASSOCIATED PROTEIN 3"/>
    <property type="match status" value="1"/>
</dbReference>
<dbReference type="AlphaFoldDB" id="A0A852NGH7"/>
<evidence type="ECO:0000313" key="2">
    <source>
        <dbReference type="EMBL" id="NXY14834.1"/>
    </source>
</evidence>
<dbReference type="PANTHER" id="PTHR14894:SF0">
    <property type="entry name" value="CDK5 REGULATORY SUBUNIT-ASSOCIATED PROTEIN 3"/>
    <property type="match status" value="1"/>
</dbReference>
<feature type="non-terminal residue" evidence="2">
    <location>
        <position position="83"/>
    </location>
</feature>
<comment type="caution">
    <text evidence="2">The sequence shown here is derived from an EMBL/GenBank/DDBJ whole genome shotgun (WGS) entry which is preliminary data.</text>
</comment>
<dbReference type="EMBL" id="WBMZ01002643">
    <property type="protein sequence ID" value="NXY14834.1"/>
    <property type="molecule type" value="Genomic_DNA"/>
</dbReference>
<feature type="non-terminal residue" evidence="2">
    <location>
        <position position="1"/>
    </location>
</feature>
<evidence type="ECO:0000313" key="3">
    <source>
        <dbReference type="Proteomes" id="UP000658642"/>
    </source>
</evidence>